<name>A0AAW3TUJ1_9SPHN</name>
<dbReference type="EMBL" id="JACIDB010000007">
    <property type="protein sequence ID" value="MBB3876592.1"/>
    <property type="molecule type" value="Genomic_DNA"/>
</dbReference>
<dbReference type="Proteomes" id="UP000528945">
    <property type="component" value="Unassembled WGS sequence"/>
</dbReference>
<organism evidence="5 6">
    <name type="scientific">Sphingomonas aquatilis</name>
    <dbReference type="NCBI Taxonomy" id="93063"/>
    <lineage>
        <taxon>Bacteria</taxon>
        <taxon>Pseudomonadati</taxon>
        <taxon>Pseudomonadota</taxon>
        <taxon>Alphaproteobacteria</taxon>
        <taxon>Sphingomonadales</taxon>
        <taxon>Sphingomonadaceae</taxon>
        <taxon>Sphingomonas</taxon>
    </lineage>
</organism>
<dbReference type="Gene3D" id="2.40.170.20">
    <property type="entry name" value="TonB-dependent receptor, beta-barrel domain"/>
    <property type="match status" value="1"/>
</dbReference>
<keyword evidence="6" id="KW-1185">Reference proteome</keyword>
<evidence type="ECO:0000313" key="6">
    <source>
        <dbReference type="Proteomes" id="UP000528945"/>
    </source>
</evidence>
<evidence type="ECO:0000256" key="2">
    <source>
        <dbReference type="ARBA" id="ARBA00023136"/>
    </source>
</evidence>
<dbReference type="Gene3D" id="2.170.130.10">
    <property type="entry name" value="TonB-dependent receptor, plug domain"/>
    <property type="match status" value="1"/>
</dbReference>
<protein>
    <recommendedName>
        <fullName evidence="7">TonB-dependent receptor</fullName>
    </recommendedName>
</protein>
<dbReference type="RefSeq" id="WP_147035927.1">
    <property type="nucleotide sequence ID" value="NZ_JACIDB010000007.1"/>
</dbReference>
<proteinExistence type="predicted"/>
<feature type="compositionally biased region" description="Low complexity" evidence="4">
    <location>
        <begin position="32"/>
        <end position="41"/>
    </location>
</feature>
<dbReference type="SUPFAM" id="SSF56935">
    <property type="entry name" value="Porins"/>
    <property type="match status" value="1"/>
</dbReference>
<dbReference type="InterPro" id="IPR037066">
    <property type="entry name" value="Plug_dom_sf"/>
</dbReference>
<dbReference type="InterPro" id="IPR036942">
    <property type="entry name" value="Beta-barrel_TonB_sf"/>
</dbReference>
<sequence>MTVRHGWAAILLTGGAASGVAAQEAPAPPAPAQEAKPAAKAGPRIEFRGADGKPLPPEIQRELEERFRKNPPPGFGKAPAHTPDDIVVAAQKPRGAVVGNLPPERTFSPVDLRAYGADSIGALLEALGPQVTSNRGRGDGTPVTLLNGRRISDFSEIARLPTEAIERMEVFPEELALQYGYRADQKVVNIVTFANFRSRVGQLGYVAPTEGGRDSTIGSADYLALRGDTRVSLGATYSRAAVLRESDRGIVQIGGASDLGRLRTLLPQTKQIAVNGLVSGRMSGDSTATLNGRFESNQSHSLLGRVGDEVLRRDGERSVAHLGTTLGGREGQWQWTVTGTYDRIGSILRTDVPSGLGRRDSARFVDTLAGADLLLNGPIADLPAGPLSASVQAGVAFRGLDSRSSIGGVTQIGELARNRGAAQIDIALPILSRKPGSPSPFGTLSLNANVALERLSDVGTLRTFGYGLAWSPVPAVNVIASATHEEGAPTLEQLGGPTLVTPNVRTFDLVRREVADVTRVSGGNPALRSDDRHVVRLGVNIRPLARKDLTLSVDYVATRIDRPIAAFPIVTPDIEAAFPGRFTREDRGRLTGIDGRPLNFAESRQRQLRWGINFTRPLGAVPPGFQAARMRVYSSEAEAMRANPGAIMTRADPGSAMARAGDNLRSRLFVSLYHNWYLQDAIVLNDRLPMLDLLDGGAIDLRGGRRRHEIEAQAGVFKRGLGARVTTTWQSGTTLQGAGGAGDLRFQSFATVNVNLFANLADRFGGKTAPAWLKGTRASLGIMNLFNTRPQVRDRLGATPLSYQPAYLDPLGRTISLTLRKTV</sequence>
<gene>
    <name evidence="5" type="ORF">GGR47_002851</name>
</gene>
<dbReference type="PANTHER" id="PTHR47234:SF1">
    <property type="entry name" value="TONB-DEPENDENT RECEPTOR"/>
    <property type="match status" value="1"/>
</dbReference>
<evidence type="ECO:0000313" key="5">
    <source>
        <dbReference type="EMBL" id="MBB3876592.1"/>
    </source>
</evidence>
<evidence type="ECO:0008006" key="7">
    <source>
        <dbReference type="Google" id="ProtNLM"/>
    </source>
</evidence>
<dbReference type="AlphaFoldDB" id="A0AAW3TUJ1"/>
<evidence type="ECO:0000256" key="4">
    <source>
        <dbReference type="SAM" id="MobiDB-lite"/>
    </source>
</evidence>
<keyword evidence="2" id="KW-0472">Membrane</keyword>
<evidence type="ECO:0000256" key="3">
    <source>
        <dbReference type="ARBA" id="ARBA00023237"/>
    </source>
</evidence>
<comment type="caution">
    <text evidence="5">The sequence shown here is derived from an EMBL/GenBank/DDBJ whole genome shotgun (WGS) entry which is preliminary data.</text>
</comment>
<feature type="region of interest" description="Disordered" evidence="4">
    <location>
        <begin position="18"/>
        <end position="56"/>
    </location>
</feature>
<keyword evidence="3" id="KW-0998">Cell outer membrane</keyword>
<accession>A0AAW3TUJ1</accession>
<comment type="subcellular location">
    <subcellularLocation>
        <location evidence="1">Cell outer membrane</location>
    </subcellularLocation>
</comment>
<evidence type="ECO:0000256" key="1">
    <source>
        <dbReference type="ARBA" id="ARBA00004442"/>
    </source>
</evidence>
<dbReference type="PANTHER" id="PTHR47234">
    <property type="match status" value="1"/>
</dbReference>
<dbReference type="GO" id="GO:0009279">
    <property type="term" value="C:cell outer membrane"/>
    <property type="evidence" value="ECO:0007669"/>
    <property type="project" value="UniProtKB-SubCell"/>
</dbReference>
<reference evidence="5 6" key="1">
    <citation type="submission" date="2020-08" db="EMBL/GenBank/DDBJ databases">
        <title>Genomic Encyclopedia of Type Strains, Phase IV (KMG-IV): sequencing the most valuable type-strain genomes for metagenomic binning, comparative biology and taxonomic classification.</title>
        <authorList>
            <person name="Goeker M."/>
        </authorList>
    </citation>
    <scope>NUCLEOTIDE SEQUENCE [LARGE SCALE GENOMIC DNA]</scope>
    <source>
        <strain evidence="5 6">DSM 15581</strain>
    </source>
</reference>